<evidence type="ECO:0000313" key="8">
    <source>
        <dbReference type="Proteomes" id="UP000676194"/>
    </source>
</evidence>
<evidence type="ECO:0000259" key="6">
    <source>
        <dbReference type="Pfam" id="PF25975"/>
    </source>
</evidence>
<keyword evidence="5" id="KW-0472">Membrane</keyword>
<dbReference type="GO" id="GO:0030313">
    <property type="term" value="C:cell envelope"/>
    <property type="evidence" value="ECO:0007669"/>
    <property type="project" value="UniProtKB-SubCell"/>
</dbReference>
<feature type="region of interest" description="Disordered" evidence="4">
    <location>
        <begin position="532"/>
        <end position="584"/>
    </location>
</feature>
<keyword evidence="8" id="KW-1185">Reference proteome</keyword>
<proteinExistence type="inferred from homology"/>
<organism evidence="7 8">
    <name type="scientific">Telmatocola sphagniphila</name>
    <dbReference type="NCBI Taxonomy" id="1123043"/>
    <lineage>
        <taxon>Bacteria</taxon>
        <taxon>Pseudomonadati</taxon>
        <taxon>Planctomycetota</taxon>
        <taxon>Planctomycetia</taxon>
        <taxon>Gemmatales</taxon>
        <taxon>Gemmataceae</taxon>
    </lineage>
</organism>
<dbReference type="Proteomes" id="UP000676194">
    <property type="component" value="Chromosome"/>
</dbReference>
<evidence type="ECO:0000256" key="5">
    <source>
        <dbReference type="SAM" id="Phobius"/>
    </source>
</evidence>
<feature type="compositionally biased region" description="Low complexity" evidence="4">
    <location>
        <begin position="560"/>
        <end position="584"/>
    </location>
</feature>
<feature type="transmembrane region" description="Helical" evidence="5">
    <location>
        <begin position="48"/>
        <end position="66"/>
    </location>
</feature>
<dbReference type="EMBL" id="CP074694">
    <property type="protein sequence ID" value="QVL29978.1"/>
    <property type="molecule type" value="Genomic_DNA"/>
</dbReference>
<evidence type="ECO:0000256" key="3">
    <source>
        <dbReference type="ARBA" id="ARBA00023054"/>
    </source>
</evidence>
<comment type="similarity">
    <text evidence="2">Belongs to the membrane fusion protein (MFP) (TC 8.A.1) family.</text>
</comment>
<name>A0A8E6EVY3_9BACT</name>
<feature type="domain" description="CzcB-like C-terminal circularly permuted SH3-like" evidence="6">
    <location>
        <begin position="466"/>
        <end position="516"/>
    </location>
</feature>
<dbReference type="AlphaFoldDB" id="A0A8E6EVY3"/>
<keyword evidence="5" id="KW-0812">Transmembrane</keyword>
<accession>A0A8E6EVY3</accession>
<dbReference type="PANTHER" id="PTHR32347:SF23">
    <property type="entry name" value="BLL5650 PROTEIN"/>
    <property type="match status" value="1"/>
</dbReference>
<dbReference type="PANTHER" id="PTHR32347">
    <property type="entry name" value="EFFLUX SYSTEM COMPONENT YKNX-RELATED"/>
    <property type="match status" value="1"/>
</dbReference>
<sequence>MNSPVRLAAAQISTELEPQPSKSSAGPTALKSLSSKVDYRRKKSNSTFYLRLIAFLVVVGGFAWIGRDYLSPKARKSEIIIAKVLRAQLPIVVTDRGELESAENIIGRCEVEGERVKIVKIVPEGSLVKKGQPVVWLDSEPFQKDFAKQEILWKQAEGKAKAAKGDLEVSINKGETDIDAKDLAWKLAKLDLHKYVEGDLKVEVDDKNGAIELSRKELREAEDNLIHIRVMVAKGLKQMDELRQTELQVQSKKFSLSSNENKLMVLEKFDKERKVTELQAKARDAERDLERTKKSSAASIEKAKSDLEASESTMKLEKATLDRIEEQLKKTVMNAPGDGIMVYFRTPWGDDTRIQAGAQLFPQQQIFTLPDLTKMQVKMKVHESVVKKIKPGLSASITIDAIPNVILEGKVKTVATLAQSQGWRNASVKEYDTIIEIPKLPENIGLKPGMSSEVKISIQTLKDVLIVPVQSVSERDSKHYAFVMHGQDIEQREVKVGESNEKHIQILEGLSENETVTQDARIRLTEVIKKAEDEKKNVGGSNSPLEKKDETPKKEEAPKAETPPVEAPKTPAATPAPVAAPASK</sequence>
<evidence type="ECO:0000256" key="2">
    <source>
        <dbReference type="ARBA" id="ARBA00009477"/>
    </source>
</evidence>
<dbReference type="InterPro" id="IPR058649">
    <property type="entry name" value="CzcB_C"/>
</dbReference>
<evidence type="ECO:0000313" key="7">
    <source>
        <dbReference type="EMBL" id="QVL29978.1"/>
    </source>
</evidence>
<dbReference type="GO" id="GO:0016020">
    <property type="term" value="C:membrane"/>
    <property type="evidence" value="ECO:0007669"/>
    <property type="project" value="InterPro"/>
</dbReference>
<keyword evidence="5" id="KW-1133">Transmembrane helix</keyword>
<dbReference type="KEGG" id="tsph:KIH39_13990"/>
<dbReference type="NCBIfam" id="TIGR01730">
    <property type="entry name" value="RND_mfp"/>
    <property type="match status" value="1"/>
</dbReference>
<dbReference type="InterPro" id="IPR050465">
    <property type="entry name" value="UPF0194_transport"/>
</dbReference>
<gene>
    <name evidence="7" type="ORF">KIH39_13990</name>
</gene>
<feature type="region of interest" description="Disordered" evidence="4">
    <location>
        <begin position="286"/>
        <end position="312"/>
    </location>
</feature>
<dbReference type="Gene3D" id="2.40.30.170">
    <property type="match status" value="1"/>
</dbReference>
<reference evidence="7" key="1">
    <citation type="submission" date="2021-05" db="EMBL/GenBank/DDBJ databases">
        <title>Complete genome sequence of the cellulolytic planctomycete Telmatocola sphagniphila SP2T and characterization of the first cellulase from planctomycetes.</title>
        <authorList>
            <person name="Rakitin A.L."/>
            <person name="Beletsky A.V."/>
            <person name="Naumoff D.G."/>
            <person name="Kulichevskaya I.S."/>
            <person name="Mardanov A.V."/>
            <person name="Ravin N.V."/>
            <person name="Dedysh S.N."/>
        </authorList>
    </citation>
    <scope>NUCLEOTIDE SEQUENCE</scope>
    <source>
        <strain evidence="7">SP2T</strain>
    </source>
</reference>
<feature type="compositionally biased region" description="Basic and acidic residues" evidence="4">
    <location>
        <begin position="545"/>
        <end position="559"/>
    </location>
</feature>
<evidence type="ECO:0000256" key="4">
    <source>
        <dbReference type="SAM" id="MobiDB-lite"/>
    </source>
</evidence>
<keyword evidence="3" id="KW-0175">Coiled coil</keyword>
<dbReference type="InterPro" id="IPR006143">
    <property type="entry name" value="RND_pump_MFP"/>
</dbReference>
<comment type="subcellular location">
    <subcellularLocation>
        <location evidence="1">Cell envelope</location>
    </subcellularLocation>
</comment>
<evidence type="ECO:0000256" key="1">
    <source>
        <dbReference type="ARBA" id="ARBA00004196"/>
    </source>
</evidence>
<dbReference type="RefSeq" id="WP_213493860.1">
    <property type="nucleotide sequence ID" value="NZ_CP074694.1"/>
</dbReference>
<dbReference type="Pfam" id="PF25975">
    <property type="entry name" value="CzcB_C"/>
    <property type="match status" value="1"/>
</dbReference>
<dbReference type="Gene3D" id="2.40.420.20">
    <property type="match status" value="1"/>
</dbReference>
<protein>
    <submittedName>
        <fullName evidence="7">Efflux RND transporter periplasmic adaptor subunit</fullName>
    </submittedName>
</protein>
<dbReference type="GO" id="GO:0022857">
    <property type="term" value="F:transmembrane transporter activity"/>
    <property type="evidence" value="ECO:0007669"/>
    <property type="project" value="InterPro"/>
</dbReference>